<organism evidence="1 2">
    <name type="scientific">Proteus mirabilis</name>
    <dbReference type="NCBI Taxonomy" id="584"/>
    <lineage>
        <taxon>Bacteria</taxon>
        <taxon>Pseudomonadati</taxon>
        <taxon>Pseudomonadota</taxon>
        <taxon>Gammaproteobacteria</taxon>
        <taxon>Enterobacterales</taxon>
        <taxon>Morganellaceae</taxon>
        <taxon>Proteus</taxon>
    </lineage>
</organism>
<evidence type="ECO:0000313" key="1">
    <source>
        <dbReference type="EMBL" id="SPY94288.1"/>
    </source>
</evidence>
<gene>
    <name evidence="1" type="ORF">NCTC10975_00624</name>
</gene>
<evidence type="ECO:0000313" key="2">
    <source>
        <dbReference type="Proteomes" id="UP000251485"/>
    </source>
</evidence>
<dbReference type="SUPFAM" id="SSF88697">
    <property type="entry name" value="PUA domain-like"/>
    <property type="match status" value="1"/>
</dbReference>
<protein>
    <submittedName>
        <fullName evidence="1">Uncharacterized protein</fullName>
    </submittedName>
</protein>
<reference evidence="1 2" key="1">
    <citation type="submission" date="2018-06" db="EMBL/GenBank/DDBJ databases">
        <authorList>
            <consortium name="Pathogen Informatics"/>
            <person name="Doyle S."/>
        </authorList>
    </citation>
    <scope>NUCLEOTIDE SEQUENCE [LARGE SCALE GENOMIC DNA]</scope>
    <source>
        <strain evidence="1 2">NCTC10975</strain>
    </source>
</reference>
<dbReference type="Proteomes" id="UP000251485">
    <property type="component" value="Unassembled WGS sequence"/>
</dbReference>
<dbReference type="Gene3D" id="3.10.400.10">
    <property type="entry name" value="Sulfate adenylyltransferase"/>
    <property type="match status" value="1"/>
</dbReference>
<dbReference type="EMBL" id="UAUE01000003">
    <property type="protein sequence ID" value="SPY94288.1"/>
    <property type="molecule type" value="Genomic_DNA"/>
</dbReference>
<sequence>MLELIKKKYPTAICWSFGDNPQLADELAQLVVERKKTATCSSLSGFF</sequence>
<proteinExistence type="predicted"/>
<dbReference type="InterPro" id="IPR015947">
    <property type="entry name" value="PUA-like_sf"/>
</dbReference>
<name>A0A2X2BIL0_PROMI</name>
<accession>A0A2X2BIL0</accession>
<dbReference type="AlphaFoldDB" id="A0A2X2BIL0"/>